<keyword evidence="7" id="KW-0269">Exonuclease</keyword>
<dbReference type="GO" id="GO:0005737">
    <property type="term" value="C:cytoplasm"/>
    <property type="evidence" value="ECO:0007669"/>
    <property type="project" value="TreeGrafter"/>
</dbReference>
<keyword evidence="4" id="KW-0540">Nuclease</keyword>
<feature type="signal peptide" evidence="10">
    <location>
        <begin position="1"/>
        <end position="16"/>
    </location>
</feature>
<dbReference type="GO" id="GO:0003676">
    <property type="term" value="F:nucleic acid binding"/>
    <property type="evidence" value="ECO:0007669"/>
    <property type="project" value="InterPro"/>
</dbReference>
<keyword evidence="8" id="KW-0460">Magnesium</keyword>
<dbReference type="InterPro" id="IPR012337">
    <property type="entry name" value="RNaseH-like_sf"/>
</dbReference>
<comment type="similarity">
    <text evidence="9">Belongs to the exonuclease superfamily. TREX family.</text>
</comment>
<dbReference type="GO" id="GO:0006308">
    <property type="term" value="P:DNA catabolic process"/>
    <property type="evidence" value="ECO:0007669"/>
    <property type="project" value="TreeGrafter"/>
</dbReference>
<organism evidence="12 13">
    <name type="scientific">Triplophysa tibetana</name>
    <dbReference type="NCBI Taxonomy" id="1572043"/>
    <lineage>
        <taxon>Eukaryota</taxon>
        <taxon>Metazoa</taxon>
        <taxon>Chordata</taxon>
        <taxon>Craniata</taxon>
        <taxon>Vertebrata</taxon>
        <taxon>Euteleostomi</taxon>
        <taxon>Actinopterygii</taxon>
        <taxon>Neopterygii</taxon>
        <taxon>Teleostei</taxon>
        <taxon>Ostariophysi</taxon>
        <taxon>Cypriniformes</taxon>
        <taxon>Nemacheilidae</taxon>
        <taxon>Triplophysa</taxon>
    </lineage>
</organism>
<evidence type="ECO:0000256" key="1">
    <source>
        <dbReference type="ARBA" id="ARBA00000493"/>
    </source>
</evidence>
<comment type="caution">
    <text evidence="12">The sequence shown here is derived from an EMBL/GenBank/DDBJ whole genome shotgun (WGS) entry which is preliminary data.</text>
</comment>
<evidence type="ECO:0000259" key="11">
    <source>
        <dbReference type="SMART" id="SM00479"/>
    </source>
</evidence>
<dbReference type="InterPro" id="IPR036397">
    <property type="entry name" value="RNaseH_sf"/>
</dbReference>
<evidence type="ECO:0000256" key="5">
    <source>
        <dbReference type="ARBA" id="ARBA00022723"/>
    </source>
</evidence>
<evidence type="ECO:0000256" key="6">
    <source>
        <dbReference type="ARBA" id="ARBA00022801"/>
    </source>
</evidence>
<reference evidence="12 13" key="1">
    <citation type="journal article" date="2019" name="Mol. Ecol. Resour.">
        <title>Chromosome-level genome assembly of Triplophysa tibetana, a fish adapted to the harsh high-altitude environment of the Tibetan Plateau.</title>
        <authorList>
            <person name="Yang X."/>
            <person name="Liu H."/>
            <person name="Ma Z."/>
            <person name="Zou Y."/>
            <person name="Zou M."/>
            <person name="Mao Y."/>
            <person name="Li X."/>
            <person name="Wang H."/>
            <person name="Chen T."/>
            <person name="Wang W."/>
            <person name="Yang R."/>
        </authorList>
    </citation>
    <scope>NUCLEOTIDE SEQUENCE [LARGE SCALE GENOMIC DNA]</scope>
    <source>
        <strain evidence="12">TTIB1903HZAU</strain>
        <tissue evidence="12">Muscle</tissue>
    </source>
</reference>
<comment type="cofactor">
    <cofactor evidence="2">
        <name>Mg(2+)</name>
        <dbReference type="ChEBI" id="CHEBI:18420"/>
    </cofactor>
</comment>
<evidence type="ECO:0000256" key="8">
    <source>
        <dbReference type="ARBA" id="ARBA00022842"/>
    </source>
</evidence>
<dbReference type="InterPro" id="IPR013520">
    <property type="entry name" value="Ribonucl_H"/>
</dbReference>
<feature type="chain" id="PRO_5023000590" description="exodeoxyribonuclease III" evidence="10">
    <location>
        <begin position="17"/>
        <end position="216"/>
    </location>
</feature>
<dbReference type="AlphaFoldDB" id="A0A5A9PUP9"/>
<dbReference type="PANTHER" id="PTHR13058:SF22">
    <property type="entry name" value="EXODEOXYRIBONUCLEASE III"/>
    <property type="match status" value="1"/>
</dbReference>
<dbReference type="SMART" id="SM00479">
    <property type="entry name" value="EXOIII"/>
    <property type="match status" value="1"/>
</dbReference>
<dbReference type="Pfam" id="PF00929">
    <property type="entry name" value="RNase_T"/>
    <property type="match status" value="1"/>
</dbReference>
<keyword evidence="13" id="KW-1185">Reference proteome</keyword>
<dbReference type="SUPFAM" id="SSF53098">
    <property type="entry name" value="Ribonuclease H-like"/>
    <property type="match status" value="1"/>
</dbReference>
<evidence type="ECO:0000256" key="2">
    <source>
        <dbReference type="ARBA" id="ARBA00001946"/>
    </source>
</evidence>
<proteinExistence type="inferred from homology"/>
<dbReference type="GO" id="GO:0008311">
    <property type="term" value="F:double-stranded DNA 3'-5' DNA exonuclease activity"/>
    <property type="evidence" value="ECO:0007669"/>
    <property type="project" value="UniProtKB-EC"/>
</dbReference>
<keyword evidence="5" id="KW-0479">Metal-binding</keyword>
<evidence type="ECO:0000256" key="9">
    <source>
        <dbReference type="ARBA" id="ARBA00025769"/>
    </source>
</evidence>
<evidence type="ECO:0000256" key="4">
    <source>
        <dbReference type="ARBA" id="ARBA00022722"/>
    </source>
</evidence>
<evidence type="ECO:0000313" key="13">
    <source>
        <dbReference type="Proteomes" id="UP000324632"/>
    </source>
</evidence>
<comment type="catalytic activity">
    <reaction evidence="1">
        <text>Exonucleolytic cleavage in the 3'- to 5'-direction to yield nucleoside 5'-phosphates.</text>
        <dbReference type="EC" id="3.1.11.2"/>
    </reaction>
</comment>
<dbReference type="Proteomes" id="UP000324632">
    <property type="component" value="Chromosome 2"/>
</dbReference>
<dbReference type="CDD" id="cd06127">
    <property type="entry name" value="DEDDh"/>
    <property type="match status" value="1"/>
</dbReference>
<dbReference type="PANTHER" id="PTHR13058">
    <property type="entry name" value="THREE PRIME REPAIR EXONUCLEASE 1, 2"/>
    <property type="match status" value="1"/>
</dbReference>
<keyword evidence="10" id="KW-0732">Signal</keyword>
<evidence type="ECO:0000256" key="3">
    <source>
        <dbReference type="ARBA" id="ARBA00012115"/>
    </source>
</evidence>
<name>A0A5A9PUP9_9TELE</name>
<dbReference type="FunFam" id="3.30.420.10:FF:000247">
    <property type="entry name" value="Si:ch1073-296i8.2"/>
    <property type="match status" value="1"/>
</dbReference>
<dbReference type="EC" id="3.1.11.2" evidence="3"/>
<dbReference type="EMBL" id="SOYY01000002">
    <property type="protein sequence ID" value="KAA0724731.1"/>
    <property type="molecule type" value="Genomic_DNA"/>
</dbReference>
<gene>
    <name evidence="12" type="ORF">E1301_Tti015231</name>
</gene>
<keyword evidence="6" id="KW-0378">Hydrolase</keyword>
<sequence>MMCFTYLISLLSRLFGWIYRKVMNSDDGHETPVFFDLETTGLDTSSCDIVQLSALSGESKFNAYMVPRRPMTDGAARVTGLTVHEGTLHLHLRPVSTTPHRQALTGFISFLRTVNRPFLVAHNSRRFDTPVLMRVLKEFGLVNEFREVVSGCVDTLSMSREMFFLEKYSQPYLVDHFLGETYGAHDATEDVRVLQDLYRVWKPRKEVVMRHKTSMF</sequence>
<dbReference type="GO" id="GO:0046872">
    <property type="term" value="F:metal ion binding"/>
    <property type="evidence" value="ECO:0007669"/>
    <property type="project" value="UniProtKB-KW"/>
</dbReference>
<dbReference type="Gene3D" id="3.30.420.10">
    <property type="entry name" value="Ribonuclease H-like superfamily/Ribonuclease H"/>
    <property type="match status" value="1"/>
</dbReference>
<evidence type="ECO:0000313" key="12">
    <source>
        <dbReference type="EMBL" id="KAA0724731.1"/>
    </source>
</evidence>
<dbReference type="InterPro" id="IPR040393">
    <property type="entry name" value="TREX1/2"/>
</dbReference>
<evidence type="ECO:0000256" key="10">
    <source>
        <dbReference type="SAM" id="SignalP"/>
    </source>
</evidence>
<feature type="domain" description="Exonuclease" evidence="11">
    <location>
        <begin position="31"/>
        <end position="207"/>
    </location>
</feature>
<accession>A0A5A9PUP9</accession>
<evidence type="ECO:0000256" key="7">
    <source>
        <dbReference type="ARBA" id="ARBA00022839"/>
    </source>
</evidence>
<protein>
    <recommendedName>
        <fullName evidence="3">exodeoxyribonuclease III</fullName>
        <ecNumber evidence="3">3.1.11.2</ecNumber>
    </recommendedName>
</protein>